<feature type="non-terminal residue" evidence="2">
    <location>
        <position position="1"/>
    </location>
</feature>
<proteinExistence type="predicted"/>
<organism evidence="2 3">
    <name type="scientific">Cucurbita argyrosperma subsp. sororia</name>
    <dbReference type="NCBI Taxonomy" id="37648"/>
    <lineage>
        <taxon>Eukaryota</taxon>
        <taxon>Viridiplantae</taxon>
        <taxon>Streptophyta</taxon>
        <taxon>Embryophyta</taxon>
        <taxon>Tracheophyta</taxon>
        <taxon>Spermatophyta</taxon>
        <taxon>Magnoliopsida</taxon>
        <taxon>eudicotyledons</taxon>
        <taxon>Gunneridae</taxon>
        <taxon>Pentapetalae</taxon>
        <taxon>rosids</taxon>
        <taxon>fabids</taxon>
        <taxon>Cucurbitales</taxon>
        <taxon>Cucurbitaceae</taxon>
        <taxon>Cucurbiteae</taxon>
        <taxon>Cucurbita</taxon>
    </lineage>
</organism>
<keyword evidence="1" id="KW-0812">Transmembrane</keyword>
<reference evidence="2 3" key="1">
    <citation type="journal article" date="2021" name="Hortic Res">
        <title>The domestication of Cucurbita argyrosperma as revealed by the genome of its wild relative.</title>
        <authorList>
            <person name="Barrera-Redondo J."/>
            <person name="Sanchez-de la Vega G."/>
            <person name="Aguirre-Liguori J.A."/>
            <person name="Castellanos-Morales G."/>
            <person name="Gutierrez-Guerrero Y.T."/>
            <person name="Aguirre-Dugua X."/>
            <person name="Aguirre-Planter E."/>
            <person name="Tenaillon M.I."/>
            <person name="Lira-Saade R."/>
            <person name="Eguiarte L.E."/>
        </authorList>
    </citation>
    <scope>NUCLEOTIDE SEQUENCE [LARGE SCALE GENOMIC DNA]</scope>
    <source>
        <strain evidence="2">JBR-2021</strain>
    </source>
</reference>
<accession>A0AAV6P1F0</accession>
<dbReference type="EMBL" id="JAGKQH010000002">
    <property type="protein sequence ID" value="KAG6605977.1"/>
    <property type="molecule type" value="Genomic_DNA"/>
</dbReference>
<keyword evidence="1" id="KW-1133">Transmembrane helix</keyword>
<protein>
    <submittedName>
        <fullName evidence="2">Uncharacterized protein</fullName>
    </submittedName>
</protein>
<evidence type="ECO:0000313" key="3">
    <source>
        <dbReference type="Proteomes" id="UP000685013"/>
    </source>
</evidence>
<evidence type="ECO:0000313" key="2">
    <source>
        <dbReference type="EMBL" id="KAG6605977.1"/>
    </source>
</evidence>
<dbReference type="Proteomes" id="UP000685013">
    <property type="component" value="Chromosome 2"/>
</dbReference>
<keyword evidence="3" id="KW-1185">Reference proteome</keyword>
<dbReference type="AlphaFoldDB" id="A0AAV6P1F0"/>
<sequence length="71" mass="7842">MENGFCREEQDREDISLPVIIVCLMPQPQQQVLNLIDSQAPVPLIKEPLFLAFLVVAAMAAAWLAAEATHP</sequence>
<comment type="caution">
    <text evidence="2">The sequence shown here is derived from an EMBL/GenBank/DDBJ whole genome shotgun (WGS) entry which is preliminary data.</text>
</comment>
<evidence type="ECO:0000256" key="1">
    <source>
        <dbReference type="SAM" id="Phobius"/>
    </source>
</evidence>
<gene>
    <name evidence="2" type="ORF">SDJN03_03294</name>
</gene>
<keyword evidence="1" id="KW-0472">Membrane</keyword>
<feature type="transmembrane region" description="Helical" evidence="1">
    <location>
        <begin position="49"/>
        <end position="66"/>
    </location>
</feature>
<name>A0AAV6P1F0_9ROSI</name>